<dbReference type="AlphaFoldDB" id="D2QYL3"/>
<dbReference type="OrthoDB" id="289300at2"/>
<dbReference type="EMBL" id="CP001848">
    <property type="protein sequence ID" value="ADB18172.1"/>
    <property type="molecule type" value="Genomic_DNA"/>
</dbReference>
<keyword evidence="1" id="KW-0812">Transmembrane</keyword>
<dbReference type="eggNOG" id="ENOG5033J3E">
    <property type="taxonomic scope" value="Bacteria"/>
</dbReference>
<gene>
    <name evidence="2" type="ordered locus">Psta_3511</name>
</gene>
<proteinExistence type="predicted"/>
<evidence type="ECO:0000313" key="3">
    <source>
        <dbReference type="Proteomes" id="UP000001887"/>
    </source>
</evidence>
<keyword evidence="3" id="KW-1185">Reference proteome</keyword>
<reference evidence="2 3" key="1">
    <citation type="journal article" date="2009" name="Stand. Genomic Sci.">
        <title>Complete genome sequence of Pirellula staleyi type strain (ATCC 27377).</title>
        <authorList>
            <person name="Clum A."/>
            <person name="Tindall B.J."/>
            <person name="Sikorski J."/>
            <person name="Ivanova N."/>
            <person name="Mavrommatis K."/>
            <person name="Lucas S."/>
            <person name="Glavina del Rio T."/>
            <person name="Nolan M."/>
            <person name="Chen F."/>
            <person name="Tice H."/>
            <person name="Pitluck S."/>
            <person name="Cheng J.F."/>
            <person name="Chertkov O."/>
            <person name="Brettin T."/>
            <person name="Han C."/>
            <person name="Detter J.C."/>
            <person name="Kuske C."/>
            <person name="Bruce D."/>
            <person name="Goodwin L."/>
            <person name="Ovchinikova G."/>
            <person name="Pati A."/>
            <person name="Mikhailova N."/>
            <person name="Chen A."/>
            <person name="Palaniappan K."/>
            <person name="Land M."/>
            <person name="Hauser L."/>
            <person name="Chang Y.J."/>
            <person name="Jeffries C.D."/>
            <person name="Chain P."/>
            <person name="Rohde M."/>
            <person name="Goker M."/>
            <person name="Bristow J."/>
            <person name="Eisen J.A."/>
            <person name="Markowitz V."/>
            <person name="Hugenholtz P."/>
            <person name="Kyrpides N.C."/>
            <person name="Klenk H.P."/>
            <person name="Lapidus A."/>
        </authorList>
    </citation>
    <scope>NUCLEOTIDE SEQUENCE [LARGE SCALE GENOMIC DNA]</scope>
    <source>
        <strain evidence="3">ATCC 27377 / DSM 6068 / ICPB 4128</strain>
    </source>
</reference>
<dbReference type="HOGENOM" id="CLU_2247534_0_0_0"/>
<name>D2QYL3_PIRSD</name>
<evidence type="ECO:0000313" key="2">
    <source>
        <dbReference type="EMBL" id="ADB18172.1"/>
    </source>
</evidence>
<keyword evidence="1" id="KW-1133">Transmembrane helix</keyword>
<organism evidence="2 3">
    <name type="scientific">Pirellula staleyi (strain ATCC 27377 / DSM 6068 / ICPB 4128)</name>
    <name type="common">Pirella staleyi</name>
    <dbReference type="NCBI Taxonomy" id="530564"/>
    <lineage>
        <taxon>Bacteria</taxon>
        <taxon>Pseudomonadati</taxon>
        <taxon>Planctomycetota</taxon>
        <taxon>Planctomycetia</taxon>
        <taxon>Pirellulales</taxon>
        <taxon>Pirellulaceae</taxon>
        <taxon>Pirellula</taxon>
    </lineage>
</organism>
<evidence type="ECO:0000256" key="1">
    <source>
        <dbReference type="SAM" id="Phobius"/>
    </source>
</evidence>
<dbReference type="KEGG" id="psl:Psta_3511"/>
<feature type="transmembrane region" description="Helical" evidence="1">
    <location>
        <begin position="45"/>
        <end position="70"/>
    </location>
</feature>
<keyword evidence="1" id="KW-0472">Membrane</keyword>
<accession>D2QYL3</accession>
<dbReference type="Proteomes" id="UP000001887">
    <property type="component" value="Chromosome"/>
</dbReference>
<sequence>MHTQSNQWQVRVTLLLAFLILIPSGYGFIGKFIELVHVFRGEAGGAFAVAPIMNYLLASLGFFCLLLWAARRGMFRDIESPKLQMLEQEQLLDRDRKDVPLFHK</sequence>
<protein>
    <submittedName>
        <fullName evidence="2">Uncharacterized protein</fullName>
    </submittedName>
</protein>
<feature type="transmembrane region" description="Helical" evidence="1">
    <location>
        <begin position="12"/>
        <end position="33"/>
    </location>
</feature>
<dbReference type="STRING" id="530564.Psta_3511"/>